<dbReference type="Pfam" id="PF00001">
    <property type="entry name" value="7tm_1"/>
    <property type="match status" value="1"/>
</dbReference>
<dbReference type="PANTHER" id="PTHR24248">
    <property type="entry name" value="ADRENERGIC RECEPTOR-RELATED G-PROTEIN COUPLED RECEPTOR"/>
    <property type="match status" value="1"/>
</dbReference>
<keyword evidence="5" id="KW-0297">G-protein coupled receptor</keyword>
<reference evidence="12 14" key="2">
    <citation type="journal article" date="2013" name="Nature">
        <title>Insights into bilaterian evolution from three spiralian genomes.</title>
        <authorList>
            <person name="Simakov O."/>
            <person name="Marletaz F."/>
            <person name="Cho S.J."/>
            <person name="Edsinger-Gonzales E."/>
            <person name="Havlak P."/>
            <person name="Hellsten U."/>
            <person name="Kuo D.H."/>
            <person name="Larsson T."/>
            <person name="Lv J."/>
            <person name="Arendt D."/>
            <person name="Savage R."/>
            <person name="Osoegawa K."/>
            <person name="de Jong P."/>
            <person name="Grimwood J."/>
            <person name="Chapman J.A."/>
            <person name="Shapiro H."/>
            <person name="Aerts A."/>
            <person name="Otillar R.P."/>
            <person name="Terry A.Y."/>
            <person name="Boore J.L."/>
            <person name="Grigoriev I.V."/>
            <person name="Lindberg D.R."/>
            <person name="Seaver E.C."/>
            <person name="Weisblat D.A."/>
            <person name="Putnam N.H."/>
            <person name="Rokhsar D.S."/>
        </authorList>
    </citation>
    <scope>NUCLEOTIDE SEQUENCE</scope>
    <source>
        <strain evidence="12 14">I ESC-2004</strain>
    </source>
</reference>
<evidence type="ECO:0000259" key="11">
    <source>
        <dbReference type="PROSITE" id="PS50262"/>
    </source>
</evidence>
<dbReference type="GO" id="GO:0005886">
    <property type="term" value="C:plasma membrane"/>
    <property type="evidence" value="ECO:0007669"/>
    <property type="project" value="UniProtKB-SubCell"/>
</dbReference>
<evidence type="ECO:0000313" key="12">
    <source>
        <dbReference type="EMBL" id="ELU10215.1"/>
    </source>
</evidence>
<name>R7V353_CAPTE</name>
<feature type="non-terminal residue" evidence="12">
    <location>
        <position position="187"/>
    </location>
</feature>
<evidence type="ECO:0000256" key="1">
    <source>
        <dbReference type="ARBA" id="ARBA00004651"/>
    </source>
</evidence>
<dbReference type="EMBL" id="KB297695">
    <property type="protein sequence ID" value="ELU10215.1"/>
    <property type="molecule type" value="Genomic_DNA"/>
</dbReference>
<dbReference type="SUPFAM" id="SSF81321">
    <property type="entry name" value="Family A G protein-coupled receptor-like"/>
    <property type="match status" value="1"/>
</dbReference>
<feature type="transmembrane region" description="Helical" evidence="10">
    <location>
        <begin position="107"/>
        <end position="128"/>
    </location>
</feature>
<sequence>SVVGNVLTIRTFFKIKNLQDATNCLICNQSIADLLCALVTSVYVIVTFSHAGRLYISTYKYACIIFLWGASSAQLSAFVNIMTISIERMIAIGVPVVNERPDKKKMVLLWISLTWIGILISTSLPTLGVNQWEHGMSCNLYFVFEKWYLTYVILLSMFVVLVVTALLNICIGLIALRRHVRRFKQVA</sequence>
<dbReference type="GO" id="GO:0004930">
    <property type="term" value="F:G protein-coupled receptor activity"/>
    <property type="evidence" value="ECO:0007669"/>
    <property type="project" value="UniProtKB-KW"/>
</dbReference>
<feature type="transmembrane region" description="Helical" evidence="10">
    <location>
        <begin position="31"/>
        <end position="52"/>
    </location>
</feature>
<evidence type="ECO:0000256" key="3">
    <source>
        <dbReference type="ARBA" id="ARBA00022692"/>
    </source>
</evidence>
<keyword evidence="6 10" id="KW-0472">Membrane</keyword>
<evidence type="ECO:0000313" key="13">
    <source>
        <dbReference type="EnsemblMetazoa" id="CapteP64837"/>
    </source>
</evidence>
<evidence type="ECO:0000256" key="6">
    <source>
        <dbReference type="ARBA" id="ARBA00023136"/>
    </source>
</evidence>
<feature type="domain" description="G-protein coupled receptors family 1 profile" evidence="11">
    <location>
        <begin position="4"/>
        <end position="187"/>
    </location>
</feature>
<evidence type="ECO:0000256" key="10">
    <source>
        <dbReference type="SAM" id="Phobius"/>
    </source>
</evidence>
<reference evidence="14" key="1">
    <citation type="submission" date="2012-12" db="EMBL/GenBank/DDBJ databases">
        <authorList>
            <person name="Hellsten U."/>
            <person name="Grimwood J."/>
            <person name="Chapman J.A."/>
            <person name="Shapiro H."/>
            <person name="Aerts A."/>
            <person name="Otillar R.P."/>
            <person name="Terry A.Y."/>
            <person name="Boore J.L."/>
            <person name="Simakov O."/>
            <person name="Marletaz F."/>
            <person name="Cho S.-J."/>
            <person name="Edsinger-Gonzales E."/>
            <person name="Havlak P."/>
            <person name="Kuo D.-H."/>
            <person name="Larsson T."/>
            <person name="Lv J."/>
            <person name="Arendt D."/>
            <person name="Savage R."/>
            <person name="Osoegawa K."/>
            <person name="de Jong P."/>
            <person name="Lindberg D.R."/>
            <person name="Seaver E.C."/>
            <person name="Weisblat D.A."/>
            <person name="Putnam N.H."/>
            <person name="Grigoriev I.V."/>
            <person name="Rokhsar D.S."/>
        </authorList>
    </citation>
    <scope>NUCLEOTIDE SEQUENCE</scope>
    <source>
        <strain evidence="14">I ESC-2004</strain>
    </source>
</reference>
<gene>
    <name evidence="12" type="ORF">CAPTEDRAFT_64837</name>
</gene>
<keyword evidence="8" id="KW-0675">Receptor</keyword>
<reference evidence="13" key="3">
    <citation type="submission" date="2015-06" db="UniProtKB">
        <authorList>
            <consortium name="EnsemblMetazoa"/>
        </authorList>
    </citation>
    <scope>IDENTIFICATION</scope>
</reference>
<dbReference type="InterPro" id="IPR017452">
    <property type="entry name" value="GPCR_Rhodpsn_7TM"/>
</dbReference>
<protein>
    <recommendedName>
        <fullName evidence="11">G-protein coupled receptors family 1 profile domain-containing protein</fullName>
    </recommendedName>
</protein>
<comment type="subcellular location">
    <subcellularLocation>
        <location evidence="1">Cell membrane</location>
        <topology evidence="1">Multi-pass membrane protein</topology>
    </subcellularLocation>
</comment>
<evidence type="ECO:0000256" key="2">
    <source>
        <dbReference type="ARBA" id="ARBA00022475"/>
    </source>
</evidence>
<keyword evidence="7" id="KW-1015">Disulfide bond</keyword>
<dbReference type="InterPro" id="IPR000276">
    <property type="entry name" value="GPCR_Rhodpsn"/>
</dbReference>
<accession>R7V353</accession>
<dbReference type="AlphaFoldDB" id="R7V353"/>
<evidence type="ECO:0000256" key="9">
    <source>
        <dbReference type="ARBA" id="ARBA00023224"/>
    </source>
</evidence>
<evidence type="ECO:0000256" key="8">
    <source>
        <dbReference type="ARBA" id="ARBA00023170"/>
    </source>
</evidence>
<feature type="non-terminal residue" evidence="12">
    <location>
        <position position="1"/>
    </location>
</feature>
<evidence type="ECO:0000256" key="7">
    <source>
        <dbReference type="ARBA" id="ARBA00023157"/>
    </source>
</evidence>
<feature type="transmembrane region" description="Helical" evidence="10">
    <location>
        <begin position="64"/>
        <end position="86"/>
    </location>
</feature>
<dbReference type="EMBL" id="AMQN01006131">
    <property type="status" value="NOT_ANNOTATED_CDS"/>
    <property type="molecule type" value="Genomic_DNA"/>
</dbReference>
<evidence type="ECO:0000256" key="5">
    <source>
        <dbReference type="ARBA" id="ARBA00023040"/>
    </source>
</evidence>
<dbReference type="CDD" id="cd00637">
    <property type="entry name" value="7tm_classA_rhodopsin-like"/>
    <property type="match status" value="1"/>
</dbReference>
<dbReference type="PANTHER" id="PTHR24248:SF125">
    <property type="entry name" value="DOPAMINE D2-LIKE RECEPTOR"/>
    <property type="match status" value="1"/>
</dbReference>
<keyword evidence="2" id="KW-1003">Cell membrane</keyword>
<dbReference type="STRING" id="283909.R7V353"/>
<dbReference type="HOGENOM" id="CLU_1451077_0_0_1"/>
<evidence type="ECO:0000313" key="14">
    <source>
        <dbReference type="Proteomes" id="UP000014760"/>
    </source>
</evidence>
<keyword evidence="3 10" id="KW-0812">Transmembrane</keyword>
<evidence type="ECO:0000256" key="4">
    <source>
        <dbReference type="ARBA" id="ARBA00022989"/>
    </source>
</evidence>
<dbReference type="Gene3D" id="1.20.1070.10">
    <property type="entry name" value="Rhodopsin 7-helix transmembrane proteins"/>
    <property type="match status" value="1"/>
</dbReference>
<proteinExistence type="predicted"/>
<keyword evidence="9" id="KW-0807">Transducer</keyword>
<dbReference type="EnsemblMetazoa" id="CapteT64837">
    <property type="protein sequence ID" value="CapteP64837"/>
    <property type="gene ID" value="CapteG64837"/>
</dbReference>
<feature type="transmembrane region" description="Helical" evidence="10">
    <location>
        <begin position="148"/>
        <end position="176"/>
    </location>
</feature>
<dbReference type="PROSITE" id="PS50262">
    <property type="entry name" value="G_PROTEIN_RECEP_F1_2"/>
    <property type="match status" value="1"/>
</dbReference>
<dbReference type="Proteomes" id="UP000014760">
    <property type="component" value="Unassembled WGS sequence"/>
</dbReference>
<organism evidence="12">
    <name type="scientific">Capitella teleta</name>
    <name type="common">Polychaete worm</name>
    <dbReference type="NCBI Taxonomy" id="283909"/>
    <lineage>
        <taxon>Eukaryota</taxon>
        <taxon>Metazoa</taxon>
        <taxon>Spiralia</taxon>
        <taxon>Lophotrochozoa</taxon>
        <taxon>Annelida</taxon>
        <taxon>Polychaeta</taxon>
        <taxon>Sedentaria</taxon>
        <taxon>Scolecida</taxon>
        <taxon>Capitellidae</taxon>
        <taxon>Capitella</taxon>
    </lineage>
</organism>
<keyword evidence="4 10" id="KW-1133">Transmembrane helix</keyword>
<keyword evidence="14" id="KW-1185">Reference proteome</keyword>